<feature type="domain" description="C2H2-type" evidence="13">
    <location>
        <begin position="467"/>
        <end position="494"/>
    </location>
</feature>
<feature type="domain" description="C2H2-type" evidence="13">
    <location>
        <begin position="411"/>
        <end position="438"/>
    </location>
</feature>
<dbReference type="InterPro" id="IPR036236">
    <property type="entry name" value="Znf_C2H2_sf"/>
</dbReference>
<dbReference type="PANTHER" id="PTHR24393:SF159">
    <property type="entry name" value="ZINC FINGER PROTEIN 345-RELATED"/>
    <property type="match status" value="1"/>
</dbReference>
<comment type="function">
    <text evidence="1">May be involved in transcriptional regulation.</text>
</comment>
<dbReference type="Pfam" id="PF01352">
    <property type="entry name" value="KRAB"/>
    <property type="match status" value="1"/>
</dbReference>
<evidence type="ECO:0000256" key="12">
    <source>
        <dbReference type="PROSITE-ProRule" id="PRU00042"/>
    </source>
</evidence>
<organism evidence="15 16">
    <name type="scientific">Myodes glareolus</name>
    <name type="common">Bank vole</name>
    <name type="synonym">Clethrionomys glareolus</name>
    <dbReference type="NCBI Taxonomy" id="447135"/>
    <lineage>
        <taxon>Eukaryota</taxon>
        <taxon>Metazoa</taxon>
        <taxon>Chordata</taxon>
        <taxon>Craniata</taxon>
        <taxon>Vertebrata</taxon>
        <taxon>Euteleostomi</taxon>
        <taxon>Mammalia</taxon>
        <taxon>Eutheria</taxon>
        <taxon>Euarchontoglires</taxon>
        <taxon>Glires</taxon>
        <taxon>Rodentia</taxon>
        <taxon>Myomorpha</taxon>
        <taxon>Muroidea</taxon>
        <taxon>Cricetidae</taxon>
        <taxon>Arvicolinae</taxon>
        <taxon>Myodes</taxon>
    </lineage>
</organism>
<dbReference type="InterPro" id="IPR036051">
    <property type="entry name" value="KRAB_dom_sf"/>
</dbReference>
<keyword evidence="10" id="KW-0804">Transcription</keyword>
<evidence type="ECO:0000256" key="11">
    <source>
        <dbReference type="ARBA" id="ARBA00023242"/>
    </source>
</evidence>
<evidence type="ECO:0000256" key="5">
    <source>
        <dbReference type="ARBA" id="ARBA00022737"/>
    </source>
</evidence>
<comment type="caution">
    <text evidence="15">The sequence shown here is derived from an EMBL/GenBank/DDBJ whole genome shotgun (WGS) entry which is preliminary data.</text>
</comment>
<dbReference type="GO" id="GO:0000978">
    <property type="term" value="F:RNA polymerase II cis-regulatory region sequence-specific DNA binding"/>
    <property type="evidence" value="ECO:0007669"/>
    <property type="project" value="TreeGrafter"/>
</dbReference>
<dbReference type="FunFam" id="3.30.160.60:FF:000755">
    <property type="entry name" value="zinc finger protein 174"/>
    <property type="match status" value="1"/>
</dbReference>
<feature type="domain" description="C2H2-type" evidence="13">
    <location>
        <begin position="271"/>
        <end position="298"/>
    </location>
</feature>
<feature type="domain" description="C2H2-type" evidence="13">
    <location>
        <begin position="383"/>
        <end position="410"/>
    </location>
</feature>
<dbReference type="SUPFAM" id="SSF57667">
    <property type="entry name" value="beta-beta-alpha zinc fingers"/>
    <property type="match status" value="5"/>
</dbReference>
<feature type="domain" description="C2H2-type" evidence="13">
    <location>
        <begin position="439"/>
        <end position="466"/>
    </location>
</feature>
<evidence type="ECO:0000256" key="3">
    <source>
        <dbReference type="ARBA" id="ARBA00006991"/>
    </source>
</evidence>
<dbReference type="PROSITE" id="PS00028">
    <property type="entry name" value="ZINC_FINGER_C2H2_1"/>
    <property type="match status" value="8"/>
</dbReference>
<dbReference type="GO" id="GO:0005634">
    <property type="term" value="C:nucleus"/>
    <property type="evidence" value="ECO:0007669"/>
    <property type="project" value="UniProtKB-SubCell"/>
</dbReference>
<dbReference type="Proteomes" id="UP001488838">
    <property type="component" value="Unassembled WGS sequence"/>
</dbReference>
<dbReference type="CDD" id="cd07765">
    <property type="entry name" value="KRAB_A-box"/>
    <property type="match status" value="1"/>
</dbReference>
<sequence length="727" mass="83590">MDGLLTFRDVAVDFSQEEWECLESSWRAFCIDVMIENYSNLVFVGLLVLENGRRHHFSSVSTTSSTPMNFVCAHFPEKYQCGERVKVLSSQEKSHKCNGIGKTADKIVQCTPYNTSDLTKNCNQYGCCDQREASACFTVLKSDERGNTGEELLKYKDCKKWLKVCSIISQRSHTREEQHKITDCGKSSDSKTHQCKNCGKCFVSYLSFSRRDGHSGKKYYQCTECGECQDKSHCKTHRGEGPYKCSECGKCFIQKSKLGAHQRVCMKQKTYKCNTCEKSFKCAYHLQAHERIHTGEKLYKCGECEKCFMFASHFKVHQRSHTGETPYKCSECQKSFTQASNLRKHQLTHTRQKVGKCSICEKSFTCVSHRRQHLLIHRGEKGFKCRDCDKSFTHACFLRVHQRVHTGERPYKCSECDKAFVSISNLRHHQKTHTEHQPYKCSECDKSFKCASYFRVHQRIHTGHKPYKCNECEKSFTQCSNLTQHQRIHAGKKPHQCSECEKAFTQYLKKIILEKKVYIVNNVTYGLIQKSVLRDHCTSNPYKRNFMTSEISERLQVFPVLPEEWEEKWVKGRNRKFHNALLSQEFKLLWKLLGPTVTGCWVRLGCLVSCSNFFASVGAYASLHSERADALASDTELHLEVYSTNLYVRYRQLQPVAPGTWAEKPDFPLSELLISSGEEESIRLAPHTALSSWRPSCLFTTWGAWMLGAFVATDNIMGEALGKEPPA</sequence>
<keyword evidence="9" id="KW-0238">DNA-binding</keyword>
<feature type="domain" description="C2H2-type" evidence="13">
    <location>
        <begin position="327"/>
        <end position="354"/>
    </location>
</feature>
<comment type="similarity">
    <text evidence="3">Belongs to the krueppel C2H2-type zinc-finger protein family.</text>
</comment>
<dbReference type="FunFam" id="3.30.160.60:FF:000739">
    <property type="entry name" value="Zgc:171418 protein"/>
    <property type="match status" value="1"/>
</dbReference>
<dbReference type="PROSITE" id="PS50157">
    <property type="entry name" value="ZINC_FINGER_C2H2_2"/>
    <property type="match status" value="9"/>
</dbReference>
<evidence type="ECO:0000256" key="1">
    <source>
        <dbReference type="ARBA" id="ARBA00003767"/>
    </source>
</evidence>
<feature type="domain" description="KRAB" evidence="14">
    <location>
        <begin position="5"/>
        <end position="92"/>
    </location>
</feature>
<dbReference type="GO" id="GO:0001228">
    <property type="term" value="F:DNA-binding transcription activator activity, RNA polymerase II-specific"/>
    <property type="evidence" value="ECO:0007669"/>
    <property type="project" value="TreeGrafter"/>
</dbReference>
<evidence type="ECO:0000256" key="7">
    <source>
        <dbReference type="ARBA" id="ARBA00022833"/>
    </source>
</evidence>
<protein>
    <submittedName>
        <fullName evidence="15">Uncharacterized protein</fullName>
    </submittedName>
</protein>
<accession>A0AAW0H3R3</accession>
<keyword evidence="5" id="KW-0677">Repeat</keyword>
<gene>
    <name evidence="15" type="ORF">U0070_014239</name>
</gene>
<dbReference type="Pfam" id="PF00096">
    <property type="entry name" value="zf-C2H2"/>
    <property type="match status" value="7"/>
</dbReference>
<keyword evidence="6 12" id="KW-0863">Zinc-finger</keyword>
<dbReference type="PROSITE" id="PS50805">
    <property type="entry name" value="KRAB"/>
    <property type="match status" value="1"/>
</dbReference>
<evidence type="ECO:0000256" key="2">
    <source>
        <dbReference type="ARBA" id="ARBA00004123"/>
    </source>
</evidence>
<dbReference type="FunFam" id="3.30.160.60:FF:000495">
    <property type="entry name" value="zinc finger protein 668"/>
    <property type="match status" value="1"/>
</dbReference>
<comment type="subcellular location">
    <subcellularLocation>
        <location evidence="2">Nucleus</location>
    </subcellularLocation>
</comment>
<dbReference type="Gene3D" id="6.10.140.140">
    <property type="match status" value="1"/>
</dbReference>
<evidence type="ECO:0000259" key="14">
    <source>
        <dbReference type="PROSITE" id="PS50805"/>
    </source>
</evidence>
<evidence type="ECO:0000256" key="6">
    <source>
        <dbReference type="ARBA" id="ARBA00022771"/>
    </source>
</evidence>
<proteinExistence type="inferred from homology"/>
<dbReference type="Gene3D" id="3.30.160.60">
    <property type="entry name" value="Classic Zinc Finger"/>
    <property type="match status" value="10"/>
</dbReference>
<dbReference type="GO" id="GO:0008270">
    <property type="term" value="F:zinc ion binding"/>
    <property type="evidence" value="ECO:0007669"/>
    <property type="project" value="UniProtKB-KW"/>
</dbReference>
<keyword evidence="4" id="KW-0479">Metal-binding</keyword>
<feature type="domain" description="C2H2-type" evidence="13">
    <location>
        <begin position="299"/>
        <end position="326"/>
    </location>
</feature>
<dbReference type="SUPFAM" id="SSF109640">
    <property type="entry name" value="KRAB domain (Kruppel-associated box)"/>
    <property type="match status" value="1"/>
</dbReference>
<feature type="domain" description="C2H2-type" evidence="13">
    <location>
        <begin position="243"/>
        <end position="270"/>
    </location>
</feature>
<evidence type="ECO:0000256" key="4">
    <source>
        <dbReference type="ARBA" id="ARBA00022723"/>
    </source>
</evidence>
<evidence type="ECO:0000259" key="13">
    <source>
        <dbReference type="PROSITE" id="PS50157"/>
    </source>
</evidence>
<dbReference type="InterPro" id="IPR001909">
    <property type="entry name" value="KRAB"/>
</dbReference>
<feature type="domain" description="C2H2-type" evidence="13">
    <location>
        <begin position="355"/>
        <end position="382"/>
    </location>
</feature>
<evidence type="ECO:0000256" key="9">
    <source>
        <dbReference type="ARBA" id="ARBA00023125"/>
    </source>
</evidence>
<keyword evidence="7" id="KW-0862">Zinc</keyword>
<dbReference type="SMART" id="SM00355">
    <property type="entry name" value="ZnF_C2H2"/>
    <property type="match status" value="10"/>
</dbReference>
<dbReference type="EMBL" id="JBBHLL010000834">
    <property type="protein sequence ID" value="KAK7797449.1"/>
    <property type="molecule type" value="Genomic_DNA"/>
</dbReference>
<dbReference type="FunFam" id="3.30.160.60:FF:002343">
    <property type="entry name" value="Zinc finger protein 33A"/>
    <property type="match status" value="1"/>
</dbReference>
<evidence type="ECO:0000313" key="16">
    <source>
        <dbReference type="Proteomes" id="UP001488838"/>
    </source>
</evidence>
<dbReference type="SMART" id="SM00349">
    <property type="entry name" value="KRAB"/>
    <property type="match status" value="1"/>
</dbReference>
<dbReference type="FunFam" id="3.30.160.60:FF:000358">
    <property type="entry name" value="zinc finger protein 24"/>
    <property type="match status" value="2"/>
</dbReference>
<keyword evidence="11" id="KW-0539">Nucleus</keyword>
<dbReference type="FunFam" id="3.30.160.60:FF:000213">
    <property type="entry name" value="Zinc finger protein 624"/>
    <property type="match status" value="1"/>
</dbReference>
<evidence type="ECO:0000256" key="10">
    <source>
        <dbReference type="ARBA" id="ARBA00023163"/>
    </source>
</evidence>
<keyword evidence="16" id="KW-1185">Reference proteome</keyword>
<dbReference type="AlphaFoldDB" id="A0AAW0H3R3"/>
<dbReference type="FunFam" id="3.30.160.60:FF:000052">
    <property type="entry name" value="zinc finger protein 546 isoform X1"/>
    <property type="match status" value="1"/>
</dbReference>
<name>A0AAW0H3R3_MYOGA</name>
<reference evidence="15 16" key="1">
    <citation type="journal article" date="2023" name="bioRxiv">
        <title>Conserved and derived expression patterns and positive selection on dental genes reveal complex evolutionary context of ever-growing rodent molars.</title>
        <authorList>
            <person name="Calamari Z.T."/>
            <person name="Song A."/>
            <person name="Cohen E."/>
            <person name="Akter M."/>
            <person name="Roy R.D."/>
            <person name="Hallikas O."/>
            <person name="Christensen M.M."/>
            <person name="Li P."/>
            <person name="Marangoni P."/>
            <person name="Jernvall J."/>
            <person name="Klein O.D."/>
        </authorList>
    </citation>
    <scope>NUCLEOTIDE SEQUENCE [LARGE SCALE GENOMIC DNA]</scope>
    <source>
        <strain evidence="15">V071</strain>
    </source>
</reference>
<evidence type="ECO:0000313" key="15">
    <source>
        <dbReference type="EMBL" id="KAK7797449.1"/>
    </source>
</evidence>
<keyword evidence="8" id="KW-0805">Transcription regulation</keyword>
<dbReference type="InterPro" id="IPR013087">
    <property type="entry name" value="Znf_C2H2_type"/>
</dbReference>
<dbReference type="PANTHER" id="PTHR24393">
    <property type="entry name" value="ZINC FINGER PROTEIN"/>
    <property type="match status" value="1"/>
</dbReference>
<evidence type="ECO:0000256" key="8">
    <source>
        <dbReference type="ARBA" id="ARBA00023015"/>
    </source>
</evidence>